<comment type="caution">
    <text evidence="3">The sequence shown here is derived from an EMBL/GenBank/DDBJ whole genome shotgun (WGS) entry which is preliminary data.</text>
</comment>
<dbReference type="InterPro" id="IPR000477">
    <property type="entry name" value="RT_dom"/>
</dbReference>
<evidence type="ECO:0000313" key="4">
    <source>
        <dbReference type="Proteomes" id="UP000051530"/>
    </source>
</evidence>
<organism evidence="3 4">
    <name type="scientific">Pseudoloma neurophilia</name>
    <dbReference type="NCBI Taxonomy" id="146866"/>
    <lineage>
        <taxon>Eukaryota</taxon>
        <taxon>Fungi</taxon>
        <taxon>Fungi incertae sedis</taxon>
        <taxon>Microsporidia</taxon>
        <taxon>Pseudoloma</taxon>
    </lineage>
</organism>
<dbReference type="PANTHER" id="PTHR33064">
    <property type="entry name" value="POL PROTEIN"/>
    <property type="match status" value="1"/>
</dbReference>
<dbReference type="AlphaFoldDB" id="A0A0R0LTT8"/>
<proteinExistence type="predicted"/>
<reference evidence="3 4" key="1">
    <citation type="submission" date="2015-07" db="EMBL/GenBank/DDBJ databases">
        <title>The genome of Pseudoloma neurophilia, a relevant intracellular parasite of the zebrafish.</title>
        <authorList>
            <person name="Ndikumana S."/>
            <person name="Pelin A."/>
            <person name="Sanders J."/>
            <person name="Corradi N."/>
        </authorList>
    </citation>
    <scope>NUCLEOTIDE SEQUENCE [LARGE SCALE GENOMIC DNA]</scope>
    <source>
        <strain evidence="3 4">MK1</strain>
    </source>
</reference>
<gene>
    <name evidence="3" type="ORF">M153_32830001106</name>
</gene>
<feature type="region of interest" description="Disordered" evidence="1">
    <location>
        <begin position="99"/>
        <end position="118"/>
    </location>
</feature>
<name>A0A0R0LTT8_9MICR</name>
<evidence type="ECO:0000313" key="3">
    <source>
        <dbReference type="EMBL" id="KRH92714.1"/>
    </source>
</evidence>
<evidence type="ECO:0000259" key="2">
    <source>
        <dbReference type="PROSITE" id="PS50878"/>
    </source>
</evidence>
<feature type="domain" description="Reverse transcriptase" evidence="2">
    <location>
        <begin position="1"/>
        <end position="97"/>
    </location>
</feature>
<dbReference type="InterPro" id="IPR043128">
    <property type="entry name" value="Rev_trsase/Diguanyl_cyclase"/>
</dbReference>
<protein>
    <submittedName>
        <fullName evidence="3">Putative transposable element</fullName>
    </submittedName>
</protein>
<sequence length="118" mass="13930">MHKTAFVTPFGKYAYKRTPLGLVNPPKYFHNVIVRIQNDIQSITIFLDNILIFTNTLDEDEKIIDEILKRFKEKNIIINREKSKICQKEITFLGFTISADKYGPDQSKSEDFTKWEKR</sequence>
<dbReference type="SUPFAM" id="SSF56672">
    <property type="entry name" value="DNA/RNA polymerases"/>
    <property type="match status" value="1"/>
</dbReference>
<dbReference type="EMBL" id="LGUB01000730">
    <property type="protein sequence ID" value="KRH92714.1"/>
    <property type="molecule type" value="Genomic_DNA"/>
</dbReference>
<keyword evidence="4" id="KW-1185">Reference proteome</keyword>
<dbReference type="OrthoDB" id="2194291at2759"/>
<dbReference type="Pfam" id="PF00078">
    <property type="entry name" value="RVT_1"/>
    <property type="match status" value="1"/>
</dbReference>
<dbReference type="Gene3D" id="3.10.10.10">
    <property type="entry name" value="HIV Type 1 Reverse Transcriptase, subunit A, domain 1"/>
    <property type="match status" value="1"/>
</dbReference>
<accession>A0A0R0LTT8</accession>
<dbReference type="Gene3D" id="3.30.70.270">
    <property type="match status" value="1"/>
</dbReference>
<dbReference type="VEuPathDB" id="MicrosporidiaDB:M153_32830001106"/>
<dbReference type="PROSITE" id="PS50878">
    <property type="entry name" value="RT_POL"/>
    <property type="match status" value="1"/>
</dbReference>
<dbReference type="CDD" id="cd01647">
    <property type="entry name" value="RT_LTR"/>
    <property type="match status" value="1"/>
</dbReference>
<feature type="compositionally biased region" description="Basic and acidic residues" evidence="1">
    <location>
        <begin position="107"/>
        <end position="118"/>
    </location>
</feature>
<dbReference type="InterPro" id="IPR051320">
    <property type="entry name" value="Viral_Replic_Matur_Polypro"/>
</dbReference>
<dbReference type="Proteomes" id="UP000051530">
    <property type="component" value="Unassembled WGS sequence"/>
</dbReference>
<dbReference type="InterPro" id="IPR043502">
    <property type="entry name" value="DNA/RNA_pol_sf"/>
</dbReference>
<evidence type="ECO:0000256" key="1">
    <source>
        <dbReference type="SAM" id="MobiDB-lite"/>
    </source>
</evidence>
<dbReference type="PANTHER" id="PTHR33064:SF37">
    <property type="entry name" value="RIBONUCLEASE H"/>
    <property type="match status" value="1"/>
</dbReference>